<sequence>SKNINIYKKKISDALNSKQFAKIIEFENKKQIPNEICEDVTNIHFNVKNFNVLKQYKTFKVIPYILFLKFQEFSDNYLFIEKKNINIHKIMTRTNISDNFLSFNEYKQNPVFGELIHETLDQMILCAKFNIIYNNIDKYYDIQSTLTEYVGIETIERTYGTRNDEPAVWKSVKVLKQKAFKKNIYKNAKVLRYIAVAITQLSAMGNQNNFLNNYKSYKTEIINNIMSENKHLKKQKAKFISAYKKKLNDAFASKQLENLVEFEIKKQIPKVDYFYNATKEWKVNEKNDQLNHMKSLNIMPVVLYNKFKKLSDDYLFVQNEENTVHHILNRTTFFECVSYDKYKQNPEFAQLMHDAISNMVICIQFNIVYQHIGPFYEVNDALTEDGYSVYRKELFHNFRMMVSKLEDLEKNKYFDIDMIVKDVPRMKTVYTDNGQCLTKFIHEEHDKLKIIDIMILGVFQWFNINKYDTDLTE</sequence>
<evidence type="ECO:0000313" key="1">
    <source>
        <dbReference type="EMBL" id="KAF0721907.1"/>
    </source>
</evidence>
<accession>A0A6G0W6Z1</accession>
<gene>
    <name evidence="1" type="ORF">FWK35_00025870</name>
</gene>
<proteinExistence type="predicted"/>
<evidence type="ECO:0000313" key="2">
    <source>
        <dbReference type="Proteomes" id="UP000478052"/>
    </source>
</evidence>
<reference evidence="1 2" key="1">
    <citation type="submission" date="2019-08" db="EMBL/GenBank/DDBJ databases">
        <title>Whole genome of Aphis craccivora.</title>
        <authorList>
            <person name="Voronova N.V."/>
            <person name="Shulinski R.S."/>
            <person name="Bandarenka Y.V."/>
            <person name="Zhorov D.G."/>
            <person name="Warner D."/>
        </authorList>
    </citation>
    <scope>NUCLEOTIDE SEQUENCE [LARGE SCALE GENOMIC DNA]</scope>
    <source>
        <strain evidence="1">180601</strain>
        <tissue evidence="1">Whole Body</tissue>
    </source>
</reference>
<dbReference type="Proteomes" id="UP000478052">
    <property type="component" value="Unassembled WGS sequence"/>
</dbReference>
<comment type="caution">
    <text evidence="1">The sequence shown here is derived from an EMBL/GenBank/DDBJ whole genome shotgun (WGS) entry which is preliminary data.</text>
</comment>
<dbReference type="OrthoDB" id="10390620at2759"/>
<name>A0A6G0W6Z1_APHCR</name>
<organism evidence="1 2">
    <name type="scientific">Aphis craccivora</name>
    <name type="common">Cowpea aphid</name>
    <dbReference type="NCBI Taxonomy" id="307492"/>
    <lineage>
        <taxon>Eukaryota</taxon>
        <taxon>Metazoa</taxon>
        <taxon>Ecdysozoa</taxon>
        <taxon>Arthropoda</taxon>
        <taxon>Hexapoda</taxon>
        <taxon>Insecta</taxon>
        <taxon>Pterygota</taxon>
        <taxon>Neoptera</taxon>
        <taxon>Paraneoptera</taxon>
        <taxon>Hemiptera</taxon>
        <taxon>Sternorrhyncha</taxon>
        <taxon>Aphidomorpha</taxon>
        <taxon>Aphidoidea</taxon>
        <taxon>Aphididae</taxon>
        <taxon>Aphidini</taxon>
        <taxon>Aphis</taxon>
        <taxon>Aphis</taxon>
    </lineage>
</organism>
<keyword evidence="2" id="KW-1185">Reference proteome</keyword>
<protein>
    <submittedName>
        <fullName evidence="1">Uncharacterized protein</fullName>
    </submittedName>
</protein>
<dbReference type="EMBL" id="VUJU01009117">
    <property type="protein sequence ID" value="KAF0721907.1"/>
    <property type="molecule type" value="Genomic_DNA"/>
</dbReference>
<dbReference type="AlphaFoldDB" id="A0A6G0W6Z1"/>
<feature type="non-terminal residue" evidence="1">
    <location>
        <position position="1"/>
    </location>
</feature>